<dbReference type="RefSeq" id="WP_074910996.1">
    <property type="nucleotide sequence ID" value="NZ_FOVK01000002.1"/>
</dbReference>
<accession>A0A1I4ZKZ7</accession>
<reference evidence="1 2" key="1">
    <citation type="submission" date="2016-10" db="EMBL/GenBank/DDBJ databases">
        <authorList>
            <person name="de Groot N.N."/>
        </authorList>
    </citation>
    <scope>NUCLEOTIDE SEQUENCE [LARGE SCALE GENOMIC DNA]</scope>
    <source>
        <strain evidence="1 2">ML2</strain>
    </source>
</reference>
<protein>
    <submittedName>
        <fullName evidence="1">Uncharacterized protein</fullName>
    </submittedName>
</protein>
<evidence type="ECO:0000313" key="2">
    <source>
        <dbReference type="Proteomes" id="UP000181899"/>
    </source>
</evidence>
<sequence>MVIKVIKDKEELEIDIMKDIAVQLRMQGYRFMDPFDGLRCQRRIDALHQVRSYLPVDGTEQTLVKEKKRSEQAQLIAKAILKDALAWVKLLDADGN</sequence>
<proteinExistence type="predicted"/>
<dbReference type="Proteomes" id="UP000181899">
    <property type="component" value="Unassembled WGS sequence"/>
</dbReference>
<gene>
    <name evidence="1" type="ORF">SAMN04488695_10239</name>
</gene>
<dbReference type="AlphaFoldDB" id="A0A1I4ZKZ7"/>
<dbReference type="EMBL" id="FOVK01000002">
    <property type="protein sequence ID" value="SFN50925.1"/>
    <property type="molecule type" value="Genomic_DNA"/>
</dbReference>
<keyword evidence="2" id="KW-1185">Reference proteome</keyword>
<evidence type="ECO:0000313" key="1">
    <source>
        <dbReference type="EMBL" id="SFN50925.1"/>
    </source>
</evidence>
<name>A0A1I4ZKZ7_9CLOT</name>
<organism evidence="1 2">
    <name type="scientific">Proteiniclasticum ruminis</name>
    <dbReference type="NCBI Taxonomy" id="398199"/>
    <lineage>
        <taxon>Bacteria</taxon>
        <taxon>Bacillati</taxon>
        <taxon>Bacillota</taxon>
        <taxon>Clostridia</taxon>
        <taxon>Eubacteriales</taxon>
        <taxon>Clostridiaceae</taxon>
        <taxon>Proteiniclasticum</taxon>
    </lineage>
</organism>